<dbReference type="EMBL" id="UYRT01004981">
    <property type="protein sequence ID" value="VDK37655.1"/>
    <property type="molecule type" value="Genomic_DNA"/>
</dbReference>
<evidence type="ECO:0000256" key="3">
    <source>
        <dbReference type="SAM" id="SignalP"/>
    </source>
</evidence>
<keyword evidence="3" id="KW-0732">Signal</keyword>
<dbReference type="PROSITE" id="PS50006">
    <property type="entry name" value="FHA_DOMAIN"/>
    <property type="match status" value="1"/>
</dbReference>
<evidence type="ECO:0000313" key="6">
    <source>
        <dbReference type="Proteomes" id="UP000271098"/>
    </source>
</evidence>
<gene>
    <name evidence="5" type="ORF">GPUH_LOCUS3064</name>
</gene>
<dbReference type="PANTHER" id="PTHR15464">
    <property type="entry name" value="TRANSCRIPTION FACTOR 19"/>
    <property type="match status" value="1"/>
</dbReference>
<feature type="signal peptide" evidence="3">
    <location>
        <begin position="1"/>
        <end position="20"/>
    </location>
</feature>
<reference evidence="5 6" key="2">
    <citation type="submission" date="2018-11" db="EMBL/GenBank/DDBJ databases">
        <authorList>
            <consortium name="Pathogen Informatics"/>
        </authorList>
    </citation>
    <scope>NUCLEOTIDE SEQUENCE [LARGE SCALE GENOMIC DNA]</scope>
</reference>
<dbReference type="OrthoDB" id="436852at2759"/>
<feature type="domain" description="FHA" evidence="4">
    <location>
        <begin position="21"/>
        <end position="78"/>
    </location>
</feature>
<dbReference type="InterPro" id="IPR042803">
    <property type="entry name" value="TCF19"/>
</dbReference>
<dbReference type="InterPro" id="IPR008984">
    <property type="entry name" value="SMAD_FHA_dom_sf"/>
</dbReference>
<dbReference type="GO" id="GO:0010468">
    <property type="term" value="P:regulation of gene expression"/>
    <property type="evidence" value="ECO:0007669"/>
    <property type="project" value="InterPro"/>
</dbReference>
<evidence type="ECO:0000259" key="4">
    <source>
        <dbReference type="PROSITE" id="PS50006"/>
    </source>
</evidence>
<protein>
    <submittedName>
        <fullName evidence="7">FHA domain-containing protein</fullName>
    </submittedName>
</protein>
<keyword evidence="2" id="KW-0539">Nucleus</keyword>
<organism evidence="7">
    <name type="scientific">Gongylonema pulchrum</name>
    <dbReference type="NCBI Taxonomy" id="637853"/>
    <lineage>
        <taxon>Eukaryota</taxon>
        <taxon>Metazoa</taxon>
        <taxon>Ecdysozoa</taxon>
        <taxon>Nematoda</taxon>
        <taxon>Chromadorea</taxon>
        <taxon>Rhabditida</taxon>
        <taxon>Spirurina</taxon>
        <taxon>Spiruromorpha</taxon>
        <taxon>Spiruroidea</taxon>
        <taxon>Gongylonematidae</taxon>
        <taxon>Gongylonema</taxon>
    </lineage>
</organism>
<dbReference type="GO" id="GO:0005634">
    <property type="term" value="C:nucleus"/>
    <property type="evidence" value="ECO:0007669"/>
    <property type="project" value="UniProtKB-SubCell"/>
</dbReference>
<evidence type="ECO:0000313" key="5">
    <source>
        <dbReference type="EMBL" id="VDK37655.1"/>
    </source>
</evidence>
<keyword evidence="6" id="KW-1185">Reference proteome</keyword>
<comment type="subcellular location">
    <subcellularLocation>
        <location evidence="1">Nucleus</location>
    </subcellularLocation>
</comment>
<proteinExistence type="predicted"/>
<dbReference type="AlphaFoldDB" id="A0A183D2X3"/>
<dbReference type="Gene3D" id="2.60.200.20">
    <property type="match status" value="1"/>
</dbReference>
<dbReference type="PANTHER" id="PTHR15464:SF1">
    <property type="entry name" value="TRANSCRIPTION FACTOR 19"/>
    <property type="match status" value="1"/>
</dbReference>
<dbReference type="SMART" id="SM00240">
    <property type="entry name" value="FHA"/>
    <property type="match status" value="1"/>
</dbReference>
<reference evidence="7" key="1">
    <citation type="submission" date="2016-06" db="UniProtKB">
        <authorList>
            <consortium name="WormBaseParasite"/>
        </authorList>
    </citation>
    <scope>IDENTIFICATION</scope>
</reference>
<accession>A0A183D2X3</accession>
<evidence type="ECO:0000256" key="2">
    <source>
        <dbReference type="ARBA" id="ARBA00023242"/>
    </source>
</evidence>
<name>A0A183D2X3_9BILA</name>
<dbReference type="WBParaSite" id="GPUH_0000306901-mRNA-1">
    <property type="protein sequence ID" value="GPUH_0000306901-mRNA-1"/>
    <property type="gene ID" value="GPUH_0000306901"/>
</dbReference>
<dbReference type="Pfam" id="PF00498">
    <property type="entry name" value="FHA"/>
    <property type="match status" value="1"/>
</dbReference>
<evidence type="ECO:0000313" key="7">
    <source>
        <dbReference type="WBParaSite" id="GPUH_0000306901-mRNA-1"/>
    </source>
</evidence>
<evidence type="ECO:0000256" key="1">
    <source>
        <dbReference type="ARBA" id="ARBA00004123"/>
    </source>
</evidence>
<dbReference type="SUPFAM" id="SSF49879">
    <property type="entry name" value="SMAD/FHA domain"/>
    <property type="match status" value="1"/>
</dbReference>
<dbReference type="Proteomes" id="UP000271098">
    <property type="component" value="Unassembled WGS sequence"/>
</dbReference>
<dbReference type="InterPro" id="IPR000253">
    <property type="entry name" value="FHA_dom"/>
</dbReference>
<sequence length="161" mass="18003">MLLYLGQFFLIFLALHRYQTTKIGRNPGLVDVVLISSIHSNMISREHATIVVKPRADRYACFIKDHSLNGTYINDYRVLGDRTELKQGDVIKFGHVNGAAIKPGCHGPQTAAEFTFVFEEAPPHRLGDRRRPITIVGNSRAPDSTTNSPQVIPSFLLCGWL</sequence>
<feature type="chain" id="PRO_5043138576" evidence="3">
    <location>
        <begin position="21"/>
        <end position="161"/>
    </location>
</feature>